<protein>
    <recommendedName>
        <fullName evidence="3">F-box associated domain-containing protein</fullName>
    </recommendedName>
</protein>
<dbReference type="Proteomes" id="UP001341840">
    <property type="component" value="Unassembled WGS sequence"/>
</dbReference>
<gene>
    <name evidence="1" type="ORF">PIB30_057513</name>
</gene>
<evidence type="ECO:0008006" key="3">
    <source>
        <dbReference type="Google" id="ProtNLM"/>
    </source>
</evidence>
<keyword evidence="2" id="KW-1185">Reference proteome</keyword>
<dbReference type="EMBL" id="JASCZI010000472">
    <property type="protein sequence ID" value="MED6111994.1"/>
    <property type="molecule type" value="Genomic_DNA"/>
</dbReference>
<evidence type="ECO:0000313" key="2">
    <source>
        <dbReference type="Proteomes" id="UP001341840"/>
    </source>
</evidence>
<comment type="caution">
    <text evidence="1">The sequence shown here is derived from an EMBL/GenBank/DDBJ whole genome shotgun (WGS) entry which is preliminary data.</text>
</comment>
<reference evidence="1 2" key="1">
    <citation type="journal article" date="2023" name="Plants (Basel)">
        <title>Bridging the Gap: Combining Genomics and Transcriptomics Approaches to Understand Stylosanthes scabra, an Orphan Legume from the Brazilian Caatinga.</title>
        <authorList>
            <person name="Ferreira-Neto J.R.C."/>
            <person name="da Silva M.D."/>
            <person name="Binneck E."/>
            <person name="de Melo N.F."/>
            <person name="da Silva R.H."/>
            <person name="de Melo A.L.T.M."/>
            <person name="Pandolfi V."/>
            <person name="Bustamante F.O."/>
            <person name="Brasileiro-Vidal A.C."/>
            <person name="Benko-Iseppon A.M."/>
        </authorList>
    </citation>
    <scope>NUCLEOTIDE SEQUENCE [LARGE SCALE GENOMIC DNA]</scope>
    <source>
        <tissue evidence="1">Leaves</tissue>
    </source>
</reference>
<name>A0ABU6QLG8_9FABA</name>
<proteinExistence type="predicted"/>
<organism evidence="1 2">
    <name type="scientific">Stylosanthes scabra</name>
    <dbReference type="NCBI Taxonomy" id="79078"/>
    <lineage>
        <taxon>Eukaryota</taxon>
        <taxon>Viridiplantae</taxon>
        <taxon>Streptophyta</taxon>
        <taxon>Embryophyta</taxon>
        <taxon>Tracheophyta</taxon>
        <taxon>Spermatophyta</taxon>
        <taxon>Magnoliopsida</taxon>
        <taxon>eudicotyledons</taxon>
        <taxon>Gunneridae</taxon>
        <taxon>Pentapetalae</taxon>
        <taxon>rosids</taxon>
        <taxon>fabids</taxon>
        <taxon>Fabales</taxon>
        <taxon>Fabaceae</taxon>
        <taxon>Papilionoideae</taxon>
        <taxon>50 kb inversion clade</taxon>
        <taxon>dalbergioids sensu lato</taxon>
        <taxon>Dalbergieae</taxon>
        <taxon>Pterocarpus clade</taxon>
        <taxon>Stylosanthes</taxon>
    </lineage>
</organism>
<dbReference type="PANTHER" id="PTHR31672:SF13">
    <property type="entry name" value="F-BOX PROTEIN CPR30-LIKE"/>
    <property type="match status" value="1"/>
</dbReference>
<dbReference type="InterPro" id="IPR050796">
    <property type="entry name" value="SCF_F-box_component"/>
</dbReference>
<evidence type="ECO:0000313" key="1">
    <source>
        <dbReference type="EMBL" id="MED6111994.1"/>
    </source>
</evidence>
<accession>A0ABU6QLG8</accession>
<dbReference type="PANTHER" id="PTHR31672">
    <property type="entry name" value="BNACNNG10540D PROTEIN"/>
    <property type="match status" value="1"/>
</dbReference>
<sequence length="336" mass="39419">MSDHIRKHYCPPYLGDDILFQIFVKCHPKTVGRLRALSKYWSIKLNGVEFAKQNWLERNERDQSLLICYGYTSYNDRAHWFVRVRAETGEEIPMDLPFELVDYGYFSMIGSDMDNLCIRFSGNGHDHKIIVWNPITKDMVELQDQAHEYWGFTVSTYAFGFLPDCISYRVVYFFKKDYDDRELQWVLWNSDDRRWNQYGMFVSDISKIGPTFVLDNSVAYFIGWGGLFNIHPSHIIGFCLQDGDMFQDEIPKDKVRRFNSITKFNHGLGYVAYEDIDFSKEVTVWSLTRTNEKKFTWEKMINISDFAIPYTPTILHGSNILSILDTRSTTTGANDD</sequence>